<reference evidence="1" key="2">
    <citation type="journal article" date="2015" name="Data Brief">
        <title>Shoot transcriptome of the giant reed, Arundo donax.</title>
        <authorList>
            <person name="Barrero R.A."/>
            <person name="Guerrero F.D."/>
            <person name="Moolhuijzen P."/>
            <person name="Goolsby J.A."/>
            <person name="Tidwell J."/>
            <person name="Bellgard S.E."/>
            <person name="Bellgard M.I."/>
        </authorList>
    </citation>
    <scope>NUCLEOTIDE SEQUENCE</scope>
    <source>
        <tissue evidence="1">Shoot tissue taken approximately 20 cm above the soil surface</tissue>
    </source>
</reference>
<name>A0A0A9A980_ARUDO</name>
<reference evidence="1" key="1">
    <citation type="submission" date="2014-09" db="EMBL/GenBank/DDBJ databases">
        <authorList>
            <person name="Magalhaes I.L.F."/>
            <person name="Oliveira U."/>
            <person name="Santos F.R."/>
            <person name="Vidigal T.H.D.A."/>
            <person name="Brescovit A.D."/>
            <person name="Santos A.J."/>
        </authorList>
    </citation>
    <scope>NUCLEOTIDE SEQUENCE</scope>
    <source>
        <tissue evidence="1">Shoot tissue taken approximately 20 cm above the soil surface</tissue>
    </source>
</reference>
<dbReference type="EMBL" id="GBRH01249651">
    <property type="protein sequence ID" value="JAD48244.1"/>
    <property type="molecule type" value="Transcribed_RNA"/>
</dbReference>
<dbReference type="AlphaFoldDB" id="A0A0A9A980"/>
<sequence>MYLSEITLQRRLILASTYNLNEPIQNI</sequence>
<protein>
    <submittedName>
        <fullName evidence="1">Uncharacterized protein</fullName>
    </submittedName>
</protein>
<organism evidence="1">
    <name type="scientific">Arundo donax</name>
    <name type="common">Giant reed</name>
    <name type="synonym">Donax arundinaceus</name>
    <dbReference type="NCBI Taxonomy" id="35708"/>
    <lineage>
        <taxon>Eukaryota</taxon>
        <taxon>Viridiplantae</taxon>
        <taxon>Streptophyta</taxon>
        <taxon>Embryophyta</taxon>
        <taxon>Tracheophyta</taxon>
        <taxon>Spermatophyta</taxon>
        <taxon>Magnoliopsida</taxon>
        <taxon>Liliopsida</taxon>
        <taxon>Poales</taxon>
        <taxon>Poaceae</taxon>
        <taxon>PACMAD clade</taxon>
        <taxon>Arundinoideae</taxon>
        <taxon>Arundineae</taxon>
        <taxon>Arundo</taxon>
    </lineage>
</organism>
<evidence type="ECO:0000313" key="1">
    <source>
        <dbReference type="EMBL" id="JAD48244.1"/>
    </source>
</evidence>
<proteinExistence type="predicted"/>
<accession>A0A0A9A980</accession>